<dbReference type="GO" id="GO:0004103">
    <property type="term" value="F:choline kinase activity"/>
    <property type="evidence" value="ECO:0007669"/>
    <property type="project" value="TreeGrafter"/>
</dbReference>
<dbReference type="Gene3D" id="3.30.200.20">
    <property type="entry name" value="Phosphorylase Kinase, domain 1"/>
    <property type="match status" value="1"/>
</dbReference>
<dbReference type="EMBL" id="JARKHS020025695">
    <property type="protein sequence ID" value="KAK8767161.1"/>
    <property type="molecule type" value="Genomic_DNA"/>
</dbReference>
<keyword evidence="1" id="KW-0594">Phospholipid biosynthesis</keyword>
<evidence type="ECO:0000313" key="4">
    <source>
        <dbReference type="EMBL" id="KAK8767161.1"/>
    </source>
</evidence>
<evidence type="ECO:0000313" key="5">
    <source>
        <dbReference type="Proteomes" id="UP001321473"/>
    </source>
</evidence>
<dbReference type="AlphaFoldDB" id="A0AAQ4DXH1"/>
<sequence>MYTHMGKEISFLAFHPDSEPDEAYITEDMRDKAYNICREFLSGTWKSISSRDMVFKSVSGGLSNLLYYCSLPETHTPLYGEPSQVLMRMYGQIPSEGSDTTVTESVICTLLSERNLGPKLYGVFPGGRLEEYIPVSGPLLSCSL</sequence>
<reference evidence="4 5" key="1">
    <citation type="journal article" date="2023" name="Arcadia Sci">
        <title>De novo assembly of a long-read Amblyomma americanum tick genome.</title>
        <authorList>
            <person name="Chou S."/>
            <person name="Poskanzer K.E."/>
            <person name="Rollins M."/>
            <person name="Thuy-Boun P.S."/>
        </authorList>
    </citation>
    <scope>NUCLEOTIDE SEQUENCE [LARGE SCALE GENOMIC DNA]</scope>
    <source>
        <strain evidence="4">F_SG_1</strain>
        <tissue evidence="4">Salivary glands</tissue>
    </source>
</reference>
<dbReference type="PANTHER" id="PTHR22603">
    <property type="entry name" value="CHOLINE/ETHANOALAMINE KINASE"/>
    <property type="match status" value="1"/>
</dbReference>
<dbReference type="GO" id="GO:0006646">
    <property type="term" value="P:phosphatidylethanolamine biosynthetic process"/>
    <property type="evidence" value="ECO:0007669"/>
    <property type="project" value="TreeGrafter"/>
</dbReference>
<comment type="similarity">
    <text evidence="3">Belongs to the choline/ethanolamine kinase family.</text>
</comment>
<name>A0AAQ4DXH1_AMBAM</name>
<dbReference type="GO" id="GO:0005737">
    <property type="term" value="C:cytoplasm"/>
    <property type="evidence" value="ECO:0007669"/>
    <property type="project" value="TreeGrafter"/>
</dbReference>
<accession>A0AAQ4DXH1</accession>
<comment type="caution">
    <text evidence="4">The sequence shown here is derived from an EMBL/GenBank/DDBJ whole genome shotgun (WGS) entry which is preliminary data.</text>
</comment>
<proteinExistence type="inferred from homology"/>
<gene>
    <name evidence="4" type="ORF">V5799_006061</name>
</gene>
<keyword evidence="1" id="KW-0443">Lipid metabolism</keyword>
<evidence type="ECO:0000256" key="2">
    <source>
        <dbReference type="ARBA" id="ARBA00023264"/>
    </source>
</evidence>
<keyword evidence="2" id="KW-1208">Phospholipid metabolism</keyword>
<evidence type="ECO:0000256" key="3">
    <source>
        <dbReference type="ARBA" id="ARBA00038211"/>
    </source>
</evidence>
<dbReference type="InterPro" id="IPR011009">
    <property type="entry name" value="Kinase-like_dom_sf"/>
</dbReference>
<keyword evidence="1" id="KW-0444">Lipid biosynthesis</keyword>
<dbReference type="Pfam" id="PF01633">
    <property type="entry name" value="Choline_kinase"/>
    <property type="match status" value="1"/>
</dbReference>
<organism evidence="4 5">
    <name type="scientific">Amblyomma americanum</name>
    <name type="common">Lone star tick</name>
    <dbReference type="NCBI Taxonomy" id="6943"/>
    <lineage>
        <taxon>Eukaryota</taxon>
        <taxon>Metazoa</taxon>
        <taxon>Ecdysozoa</taxon>
        <taxon>Arthropoda</taxon>
        <taxon>Chelicerata</taxon>
        <taxon>Arachnida</taxon>
        <taxon>Acari</taxon>
        <taxon>Parasitiformes</taxon>
        <taxon>Ixodida</taxon>
        <taxon>Ixodoidea</taxon>
        <taxon>Ixodidae</taxon>
        <taxon>Amblyomminae</taxon>
        <taxon>Amblyomma</taxon>
    </lineage>
</organism>
<dbReference type="SUPFAM" id="SSF56112">
    <property type="entry name" value="Protein kinase-like (PK-like)"/>
    <property type="match status" value="1"/>
</dbReference>
<keyword evidence="5" id="KW-1185">Reference proteome</keyword>
<evidence type="ECO:0000256" key="1">
    <source>
        <dbReference type="ARBA" id="ARBA00023209"/>
    </source>
</evidence>
<dbReference type="PANTHER" id="PTHR22603:SF93">
    <property type="entry name" value="RE24176P"/>
    <property type="match status" value="1"/>
</dbReference>
<dbReference type="Proteomes" id="UP001321473">
    <property type="component" value="Unassembled WGS sequence"/>
</dbReference>
<dbReference type="GO" id="GO:0004305">
    <property type="term" value="F:ethanolamine kinase activity"/>
    <property type="evidence" value="ECO:0007669"/>
    <property type="project" value="TreeGrafter"/>
</dbReference>
<evidence type="ECO:0008006" key="6">
    <source>
        <dbReference type="Google" id="ProtNLM"/>
    </source>
</evidence>
<protein>
    <recommendedName>
        <fullName evidence="6">Choline/ethanolamine kinase</fullName>
    </recommendedName>
</protein>